<keyword evidence="9" id="KW-0472">Membrane</keyword>
<evidence type="ECO:0000313" key="14">
    <source>
        <dbReference type="EMBL" id="PNX84507.1"/>
    </source>
</evidence>
<dbReference type="Pfam" id="PF00097">
    <property type="entry name" value="zf-C3HC4"/>
    <property type="match status" value="1"/>
</dbReference>
<evidence type="ECO:0000256" key="8">
    <source>
        <dbReference type="ARBA" id="ARBA00022833"/>
    </source>
</evidence>
<dbReference type="AlphaFoldDB" id="A0A2K3M139"/>
<comment type="pathway">
    <text evidence="3 11">Protein modification; protein ubiquitination.</text>
</comment>
<protein>
    <recommendedName>
        <fullName evidence="11">E3 ubiquitin-protein ligase RMA</fullName>
        <ecNumber evidence="11">2.3.2.27</ecNumber>
    </recommendedName>
    <alternativeName>
        <fullName evidence="11">Protein RING membrane-anchor</fullName>
    </alternativeName>
    <alternativeName>
        <fullName evidence="11">RING-type E3 ubiquitin transferase RMA</fullName>
    </alternativeName>
</protein>
<evidence type="ECO:0000256" key="6">
    <source>
        <dbReference type="ARBA" id="ARBA00022771"/>
    </source>
</evidence>
<reference evidence="14 15" key="1">
    <citation type="journal article" date="2014" name="Am. J. Bot.">
        <title>Genome assembly and annotation for red clover (Trifolium pratense; Fabaceae).</title>
        <authorList>
            <person name="Istvanek J."/>
            <person name="Jaros M."/>
            <person name="Krenek A."/>
            <person name="Repkova J."/>
        </authorList>
    </citation>
    <scope>NUCLEOTIDE SEQUENCE [LARGE SCALE GENOMIC DNA]</scope>
    <source>
        <strain evidence="15">cv. Tatra</strain>
        <tissue evidence="14">Young leaves</tissue>
    </source>
</reference>
<comment type="function">
    <text evidence="11">E3 ubiquitin-protein ligase.</text>
</comment>
<accession>A0A2K3M139</accession>
<dbReference type="EMBL" id="ASHM01046522">
    <property type="protein sequence ID" value="PNX84507.1"/>
    <property type="molecule type" value="Genomic_DNA"/>
</dbReference>
<dbReference type="STRING" id="57577.A0A2K3M139"/>
<keyword evidence="4 11" id="KW-0808">Transferase</keyword>
<comment type="catalytic activity">
    <reaction evidence="1 11">
        <text>S-ubiquitinyl-[E2 ubiquitin-conjugating enzyme]-L-cysteine + [acceptor protein]-L-lysine = [E2 ubiquitin-conjugating enzyme]-L-cysteine + N(6)-ubiquitinyl-[acceptor protein]-L-lysine.</text>
        <dbReference type="EC" id="2.3.2.27"/>
    </reaction>
</comment>
<dbReference type="SMART" id="SM00184">
    <property type="entry name" value="RING"/>
    <property type="match status" value="1"/>
</dbReference>
<evidence type="ECO:0000313" key="15">
    <source>
        <dbReference type="Proteomes" id="UP000236291"/>
    </source>
</evidence>
<keyword evidence="7 11" id="KW-0833">Ubl conjugation pathway</keyword>
<evidence type="ECO:0000256" key="10">
    <source>
        <dbReference type="PROSITE-ProRule" id="PRU00175"/>
    </source>
</evidence>
<feature type="domain" description="RING-type" evidence="13">
    <location>
        <begin position="19"/>
        <end position="63"/>
    </location>
</feature>
<dbReference type="GO" id="GO:0061630">
    <property type="term" value="F:ubiquitin protein ligase activity"/>
    <property type="evidence" value="ECO:0007669"/>
    <property type="project" value="UniProtKB-UniRule"/>
</dbReference>
<keyword evidence="5 11" id="KW-0479">Metal-binding</keyword>
<reference evidence="14 15" key="2">
    <citation type="journal article" date="2017" name="Front. Plant Sci.">
        <title>Gene Classification and Mining of Molecular Markers Useful in Red Clover (Trifolium pratense) Breeding.</title>
        <authorList>
            <person name="Istvanek J."/>
            <person name="Dluhosova J."/>
            <person name="Dluhos P."/>
            <person name="Patkova L."/>
            <person name="Nedelnik J."/>
            <person name="Repkova J."/>
        </authorList>
    </citation>
    <scope>NUCLEOTIDE SEQUENCE [LARGE SCALE GENOMIC DNA]</scope>
    <source>
        <strain evidence="15">cv. Tatra</strain>
        <tissue evidence="14">Young leaves</tissue>
    </source>
</reference>
<evidence type="ECO:0000256" key="9">
    <source>
        <dbReference type="ARBA" id="ARBA00023136"/>
    </source>
</evidence>
<evidence type="ECO:0000259" key="13">
    <source>
        <dbReference type="PROSITE" id="PS50089"/>
    </source>
</evidence>
<dbReference type="InterPro" id="IPR045103">
    <property type="entry name" value="RNF5/RNF185-like"/>
</dbReference>
<dbReference type="Proteomes" id="UP000236291">
    <property type="component" value="Unassembled WGS sequence"/>
</dbReference>
<evidence type="ECO:0000256" key="2">
    <source>
        <dbReference type="ARBA" id="ARBA00004308"/>
    </source>
</evidence>
<evidence type="ECO:0000256" key="7">
    <source>
        <dbReference type="ARBA" id="ARBA00022786"/>
    </source>
</evidence>
<dbReference type="InterPro" id="IPR001841">
    <property type="entry name" value="Znf_RING"/>
</dbReference>
<dbReference type="InterPro" id="IPR018957">
    <property type="entry name" value="Znf_C3HC4_RING-type"/>
</dbReference>
<dbReference type="CDD" id="cd16534">
    <property type="entry name" value="RING-HC_RNF5-like"/>
    <property type="match status" value="1"/>
</dbReference>
<dbReference type="InterPro" id="IPR017907">
    <property type="entry name" value="Znf_RING_CS"/>
</dbReference>
<sequence length="204" mass="23156">MLNRATSGSSRNGSNGFDCNICLENVQEPVVTLCGHLYCRPCIDKWFTTQNDRKSPLQCPVCNAKISKQSLVPLYAGRSQTISTSSKDKSFLPKKGFVVPPLPPRQLGPPSCLADVSKPRGPRREKAPEVPRWDIPVRDPQQDRLERLENMMEQMMLSQRQAHGRLEHGLHVLYKRVQSPSFVEIKSMLPTDIFDVEMIRYYGS</sequence>
<dbReference type="GO" id="GO:0006511">
    <property type="term" value="P:ubiquitin-dependent protein catabolic process"/>
    <property type="evidence" value="ECO:0007669"/>
    <property type="project" value="UniProtKB-UniRule"/>
</dbReference>
<dbReference type="SUPFAM" id="SSF57850">
    <property type="entry name" value="RING/U-box"/>
    <property type="match status" value="1"/>
</dbReference>
<comment type="subcellular location">
    <subcellularLocation>
        <location evidence="2">Endomembrane system</location>
    </subcellularLocation>
    <subcellularLocation>
        <location evidence="11">Endoplasmic reticulum membrane</location>
        <topology evidence="11">Single-pass type IV membrane protein</topology>
    </subcellularLocation>
</comment>
<proteinExistence type="predicted"/>
<evidence type="ECO:0000256" key="3">
    <source>
        <dbReference type="ARBA" id="ARBA00004906"/>
    </source>
</evidence>
<dbReference type="GO" id="GO:0008270">
    <property type="term" value="F:zinc ion binding"/>
    <property type="evidence" value="ECO:0007669"/>
    <property type="project" value="UniProtKB-KW"/>
</dbReference>
<evidence type="ECO:0000256" key="5">
    <source>
        <dbReference type="ARBA" id="ARBA00022723"/>
    </source>
</evidence>
<evidence type="ECO:0000256" key="11">
    <source>
        <dbReference type="RuleBase" id="RU369090"/>
    </source>
</evidence>
<dbReference type="UniPathway" id="UPA00143"/>
<comment type="domain">
    <text evidence="11">The RING-type zinc finger domain is responsible for E3 ligase activity.</text>
</comment>
<organism evidence="14 15">
    <name type="scientific">Trifolium pratense</name>
    <name type="common">Red clover</name>
    <dbReference type="NCBI Taxonomy" id="57577"/>
    <lineage>
        <taxon>Eukaryota</taxon>
        <taxon>Viridiplantae</taxon>
        <taxon>Streptophyta</taxon>
        <taxon>Embryophyta</taxon>
        <taxon>Tracheophyta</taxon>
        <taxon>Spermatophyta</taxon>
        <taxon>Magnoliopsida</taxon>
        <taxon>eudicotyledons</taxon>
        <taxon>Gunneridae</taxon>
        <taxon>Pentapetalae</taxon>
        <taxon>rosids</taxon>
        <taxon>fabids</taxon>
        <taxon>Fabales</taxon>
        <taxon>Fabaceae</taxon>
        <taxon>Papilionoideae</taxon>
        <taxon>50 kb inversion clade</taxon>
        <taxon>NPAAA clade</taxon>
        <taxon>Hologalegina</taxon>
        <taxon>IRL clade</taxon>
        <taxon>Trifolieae</taxon>
        <taxon>Trifolium</taxon>
    </lineage>
</organism>
<name>A0A2K3M139_TRIPR</name>
<feature type="region of interest" description="Disordered" evidence="12">
    <location>
        <begin position="109"/>
        <end position="128"/>
    </location>
</feature>
<dbReference type="PROSITE" id="PS00518">
    <property type="entry name" value="ZF_RING_1"/>
    <property type="match status" value="1"/>
</dbReference>
<dbReference type="PROSITE" id="PS50089">
    <property type="entry name" value="ZF_RING_2"/>
    <property type="match status" value="1"/>
</dbReference>
<dbReference type="GO" id="GO:0005789">
    <property type="term" value="C:endoplasmic reticulum membrane"/>
    <property type="evidence" value="ECO:0007669"/>
    <property type="project" value="UniProtKB-SubCell"/>
</dbReference>
<keyword evidence="11" id="KW-0256">Endoplasmic reticulum</keyword>
<keyword evidence="8 11" id="KW-0862">Zinc</keyword>
<gene>
    <name evidence="14" type="ORF">L195_g040568</name>
</gene>
<dbReference type="EC" id="2.3.2.27" evidence="11"/>
<dbReference type="Gene3D" id="3.30.40.10">
    <property type="entry name" value="Zinc/RING finger domain, C3HC4 (zinc finger)"/>
    <property type="match status" value="1"/>
</dbReference>
<dbReference type="InterPro" id="IPR013083">
    <property type="entry name" value="Znf_RING/FYVE/PHD"/>
</dbReference>
<comment type="caution">
    <text evidence="14">The sequence shown here is derived from an EMBL/GenBank/DDBJ whole genome shotgun (WGS) entry which is preliminary data.</text>
</comment>
<evidence type="ECO:0000256" key="12">
    <source>
        <dbReference type="SAM" id="MobiDB-lite"/>
    </source>
</evidence>
<evidence type="ECO:0000256" key="4">
    <source>
        <dbReference type="ARBA" id="ARBA00022679"/>
    </source>
</evidence>
<evidence type="ECO:0000256" key="1">
    <source>
        <dbReference type="ARBA" id="ARBA00000900"/>
    </source>
</evidence>
<keyword evidence="6 10" id="KW-0863">Zinc-finger</keyword>
<dbReference type="PANTHER" id="PTHR12313">
    <property type="entry name" value="E3 UBIQUITIN-PROTEIN LIGASE RNF5-RELATED"/>
    <property type="match status" value="1"/>
</dbReference>
<dbReference type="GO" id="GO:0016567">
    <property type="term" value="P:protein ubiquitination"/>
    <property type="evidence" value="ECO:0007669"/>
    <property type="project" value="UniProtKB-UniPathway"/>
</dbReference>